<gene>
    <name evidence="2" type="ORF">glysoja_038429</name>
</gene>
<dbReference type="AlphaFoldDB" id="A0A0B2Q2U2"/>
<evidence type="ECO:0008006" key="3">
    <source>
        <dbReference type="Google" id="ProtNLM"/>
    </source>
</evidence>
<name>A0A0B2Q2U2_GLYSO</name>
<dbReference type="Proteomes" id="UP000053555">
    <property type="component" value="Unassembled WGS sequence"/>
</dbReference>
<accession>A0A0B2Q2U2</accession>
<evidence type="ECO:0000256" key="1">
    <source>
        <dbReference type="SAM" id="Coils"/>
    </source>
</evidence>
<protein>
    <recommendedName>
        <fullName evidence="3">UBN2 domain-containing protein</fullName>
    </recommendedName>
</protein>
<evidence type="ECO:0000313" key="2">
    <source>
        <dbReference type="EMBL" id="KHN15645.1"/>
    </source>
</evidence>
<dbReference type="PANTHER" id="PTHR34676:SF27">
    <property type="entry name" value="ASPARTYL-TRNA SYNTHETASE"/>
    <property type="match status" value="1"/>
</dbReference>
<feature type="coiled-coil region" evidence="1">
    <location>
        <begin position="120"/>
        <end position="147"/>
    </location>
</feature>
<dbReference type="Pfam" id="PF14223">
    <property type="entry name" value="Retrotran_gag_2"/>
    <property type="match status" value="1"/>
</dbReference>
<proteinExistence type="predicted"/>
<feature type="non-terminal residue" evidence="2">
    <location>
        <position position="1"/>
    </location>
</feature>
<feature type="non-terminal residue" evidence="2">
    <location>
        <position position="148"/>
    </location>
</feature>
<reference evidence="2" key="1">
    <citation type="submission" date="2014-07" db="EMBL/GenBank/DDBJ databases">
        <title>Identification of a novel salt tolerance gene in wild soybean by whole-genome sequencing.</title>
        <authorList>
            <person name="Lam H.-M."/>
            <person name="Qi X."/>
            <person name="Li M.-W."/>
            <person name="Liu X."/>
            <person name="Xie M."/>
            <person name="Ni M."/>
            <person name="Xu X."/>
        </authorList>
    </citation>
    <scope>NUCLEOTIDE SEQUENCE [LARGE SCALE GENOMIC DNA]</scope>
    <source>
        <tissue evidence="2">Root</tissue>
    </source>
</reference>
<dbReference type="PANTHER" id="PTHR34676">
    <property type="entry name" value="DUF4219 DOMAIN-CONTAINING PROTEIN-RELATED"/>
    <property type="match status" value="1"/>
</dbReference>
<organism evidence="2">
    <name type="scientific">Glycine soja</name>
    <name type="common">Wild soybean</name>
    <dbReference type="NCBI Taxonomy" id="3848"/>
    <lineage>
        <taxon>Eukaryota</taxon>
        <taxon>Viridiplantae</taxon>
        <taxon>Streptophyta</taxon>
        <taxon>Embryophyta</taxon>
        <taxon>Tracheophyta</taxon>
        <taxon>Spermatophyta</taxon>
        <taxon>Magnoliopsida</taxon>
        <taxon>eudicotyledons</taxon>
        <taxon>Gunneridae</taxon>
        <taxon>Pentapetalae</taxon>
        <taxon>rosids</taxon>
        <taxon>fabids</taxon>
        <taxon>Fabales</taxon>
        <taxon>Fabaceae</taxon>
        <taxon>Papilionoideae</taxon>
        <taxon>50 kb inversion clade</taxon>
        <taxon>NPAAA clade</taxon>
        <taxon>indigoferoid/millettioid clade</taxon>
        <taxon>Phaseoleae</taxon>
        <taxon>Glycine</taxon>
        <taxon>Glycine subgen. Soja</taxon>
    </lineage>
</organism>
<sequence>KAQNVMLCALFEEEYTKVHSFKTAKQMWDTLAVTYKGTSQVKRYKLSLLTRKYELFSMEEGEDIQSMFRRFQIIPNELRFLGRTYDNYDYINKILRSLSRKWRPQVTTLKALKNLKSMSLEELVDTLKVHEQELQQDEELKKEKSLAL</sequence>
<keyword evidence="1" id="KW-0175">Coiled coil</keyword>
<dbReference type="EMBL" id="KN660765">
    <property type="protein sequence ID" value="KHN15645.1"/>
    <property type="molecule type" value="Genomic_DNA"/>
</dbReference>